<proteinExistence type="predicted"/>
<keyword evidence="3" id="KW-1185">Reference proteome</keyword>
<accession>A0A6G4XUR8</accession>
<dbReference type="EMBL" id="JAAKZW010000292">
    <property type="protein sequence ID" value="NGO81188.1"/>
    <property type="molecule type" value="Genomic_DNA"/>
</dbReference>
<dbReference type="SUPFAM" id="SSF55729">
    <property type="entry name" value="Acyl-CoA N-acyltransferases (Nat)"/>
    <property type="match status" value="1"/>
</dbReference>
<protein>
    <recommendedName>
        <fullName evidence="4">GNAT family N-acetyltransferase</fullName>
    </recommendedName>
</protein>
<comment type="caution">
    <text evidence="2">The sequence shown here is derived from an EMBL/GenBank/DDBJ whole genome shotgun (WGS) entry which is preliminary data.</text>
</comment>
<gene>
    <name evidence="2" type="ORF">G6045_36825</name>
</gene>
<reference evidence="2 3" key="1">
    <citation type="submission" date="2020-02" db="EMBL/GenBank/DDBJ databases">
        <title>Whole-genome analyses of novel actinobacteria.</title>
        <authorList>
            <person name="Sahin N."/>
            <person name="Tokatli A."/>
        </authorList>
    </citation>
    <scope>NUCLEOTIDE SEQUENCE [LARGE SCALE GENOMIC DNA]</scope>
    <source>
        <strain evidence="2 3">YC504</strain>
    </source>
</reference>
<organism evidence="2 3">
    <name type="scientific">Streptomyces mesophilus</name>
    <dbReference type="NCBI Taxonomy" id="1775132"/>
    <lineage>
        <taxon>Bacteria</taxon>
        <taxon>Bacillati</taxon>
        <taxon>Actinomycetota</taxon>
        <taxon>Actinomycetes</taxon>
        <taxon>Kitasatosporales</taxon>
        <taxon>Streptomycetaceae</taxon>
        <taxon>Streptomyces</taxon>
    </lineage>
</organism>
<evidence type="ECO:0000256" key="1">
    <source>
        <dbReference type="SAM" id="MobiDB-lite"/>
    </source>
</evidence>
<evidence type="ECO:0000313" key="2">
    <source>
        <dbReference type="EMBL" id="NGO81188.1"/>
    </source>
</evidence>
<name>A0A6G4XUR8_9ACTN</name>
<dbReference type="Proteomes" id="UP000481109">
    <property type="component" value="Unassembled WGS sequence"/>
</dbReference>
<sequence>MADVYLRRLSRWQAEQQREAVADVYVTAYRGAAGAEYRDRAGFLRRFARHVQREGFDMAVADATGLAGCAYGYRLDRDGAWWADFPVEVTPQAEELTASGRVFALTELMVLPAQRRRGVATRLTDLLLSRLGTDLVVAGVDGDRAGTRELLRAWGWKELPATPGRTSPPSGREVWARWPVR</sequence>
<evidence type="ECO:0000313" key="3">
    <source>
        <dbReference type="Proteomes" id="UP000481109"/>
    </source>
</evidence>
<dbReference type="InterPro" id="IPR016181">
    <property type="entry name" value="Acyl_CoA_acyltransferase"/>
</dbReference>
<dbReference type="RefSeq" id="WP_165336590.1">
    <property type="nucleotide sequence ID" value="NZ_JAAKZW010000292.1"/>
</dbReference>
<feature type="region of interest" description="Disordered" evidence="1">
    <location>
        <begin position="162"/>
        <end position="181"/>
    </location>
</feature>
<dbReference type="AlphaFoldDB" id="A0A6G4XUR8"/>
<evidence type="ECO:0008006" key="4">
    <source>
        <dbReference type="Google" id="ProtNLM"/>
    </source>
</evidence>
<dbReference type="Gene3D" id="3.40.630.30">
    <property type="match status" value="1"/>
</dbReference>